<dbReference type="PRINTS" id="PR00032">
    <property type="entry name" value="HTHARAC"/>
</dbReference>
<dbReference type="PROSITE" id="PS01124">
    <property type="entry name" value="HTH_ARAC_FAMILY_2"/>
    <property type="match status" value="1"/>
</dbReference>
<evidence type="ECO:0000259" key="5">
    <source>
        <dbReference type="PROSITE" id="PS01124"/>
    </source>
</evidence>
<evidence type="ECO:0000313" key="7">
    <source>
        <dbReference type="Proteomes" id="UP000253501"/>
    </source>
</evidence>
<reference evidence="6 7" key="1">
    <citation type="submission" date="2018-04" db="EMBL/GenBank/DDBJ databases">
        <title>Cupriavidus necator CR12 genome sequencing and assembly.</title>
        <authorList>
            <person name="Ben Fekih I."/>
            <person name="Mazhar H.S."/>
            <person name="Bello S.K."/>
            <person name="Rensing C."/>
        </authorList>
    </citation>
    <scope>NUCLEOTIDE SEQUENCE [LARGE SCALE GENOMIC DNA]</scope>
    <source>
        <strain evidence="6 7">CR12</strain>
    </source>
</reference>
<evidence type="ECO:0000313" key="6">
    <source>
        <dbReference type="EMBL" id="RCJ05118.1"/>
    </source>
</evidence>
<feature type="region of interest" description="Disordered" evidence="4">
    <location>
        <begin position="27"/>
        <end position="53"/>
    </location>
</feature>
<evidence type="ECO:0000256" key="4">
    <source>
        <dbReference type="SAM" id="MobiDB-lite"/>
    </source>
</evidence>
<proteinExistence type="predicted"/>
<dbReference type="SUPFAM" id="SSF46689">
    <property type="entry name" value="Homeodomain-like"/>
    <property type="match status" value="1"/>
</dbReference>
<dbReference type="GO" id="GO:0005829">
    <property type="term" value="C:cytosol"/>
    <property type="evidence" value="ECO:0007669"/>
    <property type="project" value="TreeGrafter"/>
</dbReference>
<evidence type="ECO:0000256" key="3">
    <source>
        <dbReference type="ARBA" id="ARBA00023163"/>
    </source>
</evidence>
<dbReference type="PANTHER" id="PTHR47894">
    <property type="entry name" value="HTH-TYPE TRANSCRIPTIONAL REGULATOR GADX"/>
    <property type="match status" value="1"/>
</dbReference>
<dbReference type="EMBL" id="QDHA01000083">
    <property type="protein sequence ID" value="RCJ05118.1"/>
    <property type="molecule type" value="Genomic_DNA"/>
</dbReference>
<name>A0A367PB75_CUPNE</name>
<dbReference type="GO" id="GO:0000976">
    <property type="term" value="F:transcription cis-regulatory region binding"/>
    <property type="evidence" value="ECO:0007669"/>
    <property type="project" value="TreeGrafter"/>
</dbReference>
<dbReference type="InterPro" id="IPR009057">
    <property type="entry name" value="Homeodomain-like_sf"/>
</dbReference>
<comment type="caution">
    <text evidence="6">The sequence shown here is derived from an EMBL/GenBank/DDBJ whole genome shotgun (WGS) entry which is preliminary data.</text>
</comment>
<dbReference type="Pfam" id="PF12625">
    <property type="entry name" value="Arabinose_bd"/>
    <property type="match status" value="1"/>
</dbReference>
<dbReference type="Pfam" id="PF12833">
    <property type="entry name" value="HTH_18"/>
    <property type="match status" value="1"/>
</dbReference>
<dbReference type="Gene3D" id="1.10.10.60">
    <property type="entry name" value="Homeodomain-like"/>
    <property type="match status" value="1"/>
</dbReference>
<evidence type="ECO:0000256" key="1">
    <source>
        <dbReference type="ARBA" id="ARBA00023015"/>
    </source>
</evidence>
<dbReference type="InterPro" id="IPR020449">
    <property type="entry name" value="Tscrpt_reg_AraC-type_HTH"/>
</dbReference>
<dbReference type="Proteomes" id="UP000253501">
    <property type="component" value="Unassembled WGS sequence"/>
</dbReference>
<keyword evidence="3" id="KW-0804">Transcription</keyword>
<evidence type="ECO:0000256" key="2">
    <source>
        <dbReference type="ARBA" id="ARBA00023125"/>
    </source>
</evidence>
<keyword evidence="1" id="KW-0805">Transcription regulation</keyword>
<protein>
    <submittedName>
        <fullName evidence="6">AraC family transcriptional regulator</fullName>
    </submittedName>
</protein>
<accession>A0A367PB75</accession>
<feature type="domain" description="HTH araC/xylS-type" evidence="5">
    <location>
        <begin position="240"/>
        <end position="338"/>
    </location>
</feature>
<sequence length="344" mass="37204">MTMTQQEPIQAGPLPRDLLHALRDGGYDVSGLAPAPESDSDSDPSDLTPAVPAAGPQQACHVLCAVYRATGDPTIGLWLGSRMQTDLLGLAGLPAMAGPSLGTALRRIARYQKLLAGDRIELRRQGDEAWVCIRPSDPEAPDTRPRIDMELCSLLAFGRQFTRKPLHPLRVSLRIGQPDWHLRYTEAFDCPVRFGEPEDAIVFGRRDLALRLAARVRGGPAGPGAGHATREARPASASLDDVRAALQALAGERALSLAAVARHLDISERTLQRRLMAAGTSFRTLCEEARRDLAGGYLAGGAMSLGEIAFRLGFDDANSFFRAFRRWTGMTPGDYRRAAAHPPA</sequence>
<dbReference type="GO" id="GO:0003700">
    <property type="term" value="F:DNA-binding transcription factor activity"/>
    <property type="evidence" value="ECO:0007669"/>
    <property type="project" value="InterPro"/>
</dbReference>
<dbReference type="PANTHER" id="PTHR47894:SF1">
    <property type="entry name" value="HTH-TYPE TRANSCRIPTIONAL REGULATOR VQSM"/>
    <property type="match status" value="1"/>
</dbReference>
<gene>
    <name evidence="6" type="ORF">DDK22_28265</name>
</gene>
<keyword evidence="2" id="KW-0238">DNA-binding</keyword>
<dbReference type="InterPro" id="IPR018060">
    <property type="entry name" value="HTH_AraC"/>
</dbReference>
<dbReference type="SMART" id="SM00342">
    <property type="entry name" value="HTH_ARAC"/>
    <property type="match status" value="1"/>
</dbReference>
<dbReference type="AlphaFoldDB" id="A0A367PB75"/>
<dbReference type="InterPro" id="IPR032687">
    <property type="entry name" value="AraC-type_N"/>
</dbReference>
<organism evidence="6 7">
    <name type="scientific">Cupriavidus necator</name>
    <name type="common">Alcaligenes eutrophus</name>
    <name type="synonym">Ralstonia eutropha</name>
    <dbReference type="NCBI Taxonomy" id="106590"/>
    <lineage>
        <taxon>Bacteria</taxon>
        <taxon>Pseudomonadati</taxon>
        <taxon>Pseudomonadota</taxon>
        <taxon>Betaproteobacteria</taxon>
        <taxon>Burkholderiales</taxon>
        <taxon>Burkholderiaceae</taxon>
        <taxon>Cupriavidus</taxon>
    </lineage>
</organism>